<dbReference type="Pfam" id="PF12796">
    <property type="entry name" value="Ank_2"/>
    <property type="match status" value="1"/>
</dbReference>
<dbReference type="Proteomes" id="UP000727907">
    <property type="component" value="Unassembled WGS sequence"/>
</dbReference>
<evidence type="ECO:0000256" key="4">
    <source>
        <dbReference type="SAM" id="SignalP"/>
    </source>
</evidence>
<dbReference type="SMART" id="SM00248">
    <property type="entry name" value="ANK"/>
    <property type="match status" value="3"/>
</dbReference>
<sequence length="187" mass="20147">MIRRSLLSLSIILSAGAAVAQSTNSDLFGQKQIVRAVLEGDDEKVRQALLKQESPNQTANNGSPLLTVAVRAGHIPVVETLLKGGARPDAVDPEGYTALMRATEKGDVEIAEILLRRNASTRVQNRQGQTALMIASARGYAEIVRLLLEKKADPNSRDFTGRTALGYARQANRGSIEAMLRRAGGKE</sequence>
<dbReference type="PROSITE" id="PS50297">
    <property type="entry name" value="ANK_REP_REGION"/>
    <property type="match status" value="3"/>
</dbReference>
<feature type="repeat" description="ANK" evidence="3">
    <location>
        <begin position="127"/>
        <end position="159"/>
    </location>
</feature>
<feature type="repeat" description="ANK" evidence="3">
    <location>
        <begin position="94"/>
        <end position="126"/>
    </location>
</feature>
<dbReference type="EMBL" id="JAHOPB010000001">
    <property type="protein sequence ID" value="MBU8873668.1"/>
    <property type="molecule type" value="Genomic_DNA"/>
</dbReference>
<gene>
    <name evidence="5" type="ORF">KQ910_07825</name>
</gene>
<organism evidence="5 6">
    <name type="scientific">Reyranella humidisoli</name>
    <dbReference type="NCBI Taxonomy" id="2849149"/>
    <lineage>
        <taxon>Bacteria</taxon>
        <taxon>Pseudomonadati</taxon>
        <taxon>Pseudomonadota</taxon>
        <taxon>Alphaproteobacteria</taxon>
        <taxon>Hyphomicrobiales</taxon>
        <taxon>Reyranellaceae</taxon>
        <taxon>Reyranella</taxon>
    </lineage>
</organism>
<keyword evidence="4" id="KW-0732">Signal</keyword>
<keyword evidence="2 3" id="KW-0040">ANK repeat</keyword>
<evidence type="ECO:0000256" key="3">
    <source>
        <dbReference type="PROSITE-ProRule" id="PRU00023"/>
    </source>
</evidence>
<comment type="caution">
    <text evidence="5">The sequence shown here is derived from an EMBL/GenBank/DDBJ whole genome shotgun (WGS) entry which is preliminary data.</text>
</comment>
<accession>A0ABS6IGF1</accession>
<keyword evidence="1" id="KW-0677">Repeat</keyword>
<evidence type="ECO:0000313" key="5">
    <source>
        <dbReference type="EMBL" id="MBU8873668.1"/>
    </source>
</evidence>
<evidence type="ECO:0000256" key="2">
    <source>
        <dbReference type="ARBA" id="ARBA00023043"/>
    </source>
</evidence>
<dbReference type="InterPro" id="IPR002110">
    <property type="entry name" value="Ankyrin_rpt"/>
</dbReference>
<feature type="repeat" description="ANK" evidence="3">
    <location>
        <begin position="61"/>
        <end position="93"/>
    </location>
</feature>
<protein>
    <submittedName>
        <fullName evidence="5">Ankyrin repeat domain-containing protein</fullName>
    </submittedName>
</protein>
<keyword evidence="6" id="KW-1185">Reference proteome</keyword>
<name>A0ABS6IGF1_9HYPH</name>
<dbReference type="PANTHER" id="PTHR24166:SF47">
    <property type="entry name" value="M-PHASE PHOSPHOPROTEIN 8"/>
    <property type="match status" value="1"/>
</dbReference>
<evidence type="ECO:0000256" key="1">
    <source>
        <dbReference type="ARBA" id="ARBA00022737"/>
    </source>
</evidence>
<dbReference type="Pfam" id="PF00023">
    <property type="entry name" value="Ank"/>
    <property type="match status" value="1"/>
</dbReference>
<reference evidence="5 6" key="1">
    <citation type="submission" date="2021-06" db="EMBL/GenBank/DDBJ databases">
        <authorList>
            <person name="Lee D.H."/>
        </authorList>
    </citation>
    <scope>NUCLEOTIDE SEQUENCE [LARGE SCALE GENOMIC DNA]</scope>
    <source>
        <strain evidence="5 6">MMS21-HV4-11</strain>
    </source>
</reference>
<evidence type="ECO:0000313" key="6">
    <source>
        <dbReference type="Proteomes" id="UP000727907"/>
    </source>
</evidence>
<proteinExistence type="predicted"/>
<feature type="signal peptide" evidence="4">
    <location>
        <begin position="1"/>
        <end position="20"/>
    </location>
</feature>
<feature type="chain" id="PRO_5047212765" evidence="4">
    <location>
        <begin position="21"/>
        <end position="187"/>
    </location>
</feature>
<dbReference type="PROSITE" id="PS50088">
    <property type="entry name" value="ANK_REPEAT"/>
    <property type="match status" value="3"/>
</dbReference>
<dbReference type="InterPro" id="IPR050889">
    <property type="entry name" value="Dendritic_Spine_Reg/Scaffold"/>
</dbReference>
<dbReference type="PANTHER" id="PTHR24166">
    <property type="entry name" value="ROLLING PEBBLES, ISOFORM B"/>
    <property type="match status" value="1"/>
</dbReference>
<dbReference type="RefSeq" id="WP_216958023.1">
    <property type="nucleotide sequence ID" value="NZ_JAHOPB010000001.1"/>
</dbReference>